<dbReference type="EMBL" id="BPWL01000001">
    <property type="protein sequence ID" value="GJJ05931.1"/>
    <property type="molecule type" value="Genomic_DNA"/>
</dbReference>
<reference evidence="3" key="1">
    <citation type="submission" date="2021-10" db="EMBL/GenBank/DDBJ databases">
        <title>De novo Genome Assembly of Clathrus columnatus (Basidiomycota, Fungi) Using Illumina and Nanopore Sequence Data.</title>
        <authorList>
            <person name="Ogiso-Tanaka E."/>
            <person name="Itagaki H."/>
            <person name="Hosoya T."/>
            <person name="Hosaka K."/>
        </authorList>
    </citation>
    <scope>NUCLEOTIDE SEQUENCE</scope>
    <source>
        <strain evidence="3">MO-923</strain>
    </source>
</reference>
<sequence length="181" mass="20004">MRDCIISSFRLALQTIVFIRDIATILLDALALVGVIYQAWGIWKFKRSIGLQINGKNLVTSLLRQGVLRFCFVLLITATTAILTIVQPFTIALRRRNMKHSIPNLSDIHLPTLSSPSQGGQARTQPILGRIHESLLAEMEERSDPMDTVNSDSGEPDVDDSQHNSSDSDNLHANVNSVTAI</sequence>
<keyword evidence="2" id="KW-0472">Membrane</keyword>
<keyword evidence="2" id="KW-1133">Transmembrane helix</keyword>
<evidence type="ECO:0000256" key="1">
    <source>
        <dbReference type="SAM" id="MobiDB-lite"/>
    </source>
</evidence>
<evidence type="ECO:0000313" key="3">
    <source>
        <dbReference type="EMBL" id="GJJ05931.1"/>
    </source>
</evidence>
<evidence type="ECO:0000313" key="4">
    <source>
        <dbReference type="Proteomes" id="UP001050691"/>
    </source>
</evidence>
<organism evidence="3 4">
    <name type="scientific">Clathrus columnatus</name>
    <dbReference type="NCBI Taxonomy" id="1419009"/>
    <lineage>
        <taxon>Eukaryota</taxon>
        <taxon>Fungi</taxon>
        <taxon>Dikarya</taxon>
        <taxon>Basidiomycota</taxon>
        <taxon>Agaricomycotina</taxon>
        <taxon>Agaricomycetes</taxon>
        <taxon>Phallomycetidae</taxon>
        <taxon>Phallales</taxon>
        <taxon>Clathraceae</taxon>
        <taxon>Clathrus</taxon>
    </lineage>
</organism>
<feature type="transmembrane region" description="Helical" evidence="2">
    <location>
        <begin position="67"/>
        <end position="93"/>
    </location>
</feature>
<feature type="transmembrane region" description="Helical" evidence="2">
    <location>
        <begin position="21"/>
        <end position="40"/>
    </location>
</feature>
<keyword evidence="4" id="KW-1185">Reference proteome</keyword>
<dbReference type="Proteomes" id="UP001050691">
    <property type="component" value="Unassembled WGS sequence"/>
</dbReference>
<proteinExistence type="predicted"/>
<evidence type="ECO:0008006" key="5">
    <source>
        <dbReference type="Google" id="ProtNLM"/>
    </source>
</evidence>
<name>A0AAV5A036_9AGAM</name>
<comment type="caution">
    <text evidence="3">The sequence shown here is derived from an EMBL/GenBank/DDBJ whole genome shotgun (WGS) entry which is preliminary data.</text>
</comment>
<accession>A0AAV5A036</accession>
<dbReference type="AlphaFoldDB" id="A0AAV5A036"/>
<gene>
    <name evidence="3" type="ORF">Clacol_000118</name>
</gene>
<protein>
    <recommendedName>
        <fullName evidence="5">RDD domain-containing protein</fullName>
    </recommendedName>
</protein>
<evidence type="ECO:0000256" key="2">
    <source>
        <dbReference type="SAM" id="Phobius"/>
    </source>
</evidence>
<feature type="region of interest" description="Disordered" evidence="1">
    <location>
        <begin position="140"/>
        <end position="181"/>
    </location>
</feature>
<keyword evidence="2" id="KW-0812">Transmembrane</keyword>
<feature type="compositionally biased region" description="Polar residues" evidence="1">
    <location>
        <begin position="171"/>
        <end position="181"/>
    </location>
</feature>